<dbReference type="Proteomes" id="UP000032180">
    <property type="component" value="Chromosome 8"/>
</dbReference>
<sequence length="120" mass="12547">MDILCAPHLLAPLQGTFVEIGRQGNVAGGEDGAGKDLPTPKEICVGRTKPRRCYLWQALRRVQPVGATSVAGSGSESSRWGRGARPWAAEAAAVNFAAAAAGYLPEKATEDEEEARSGLA</sequence>
<evidence type="ECO:0000313" key="2">
    <source>
        <dbReference type="Proteomes" id="UP000032180"/>
    </source>
</evidence>
<dbReference type="AlphaFoldDB" id="A0A0D9X3I7"/>
<name>A0A0D9X3I7_9ORYZ</name>
<evidence type="ECO:0000313" key="1">
    <source>
        <dbReference type="EnsemblPlants" id="LPERR08G00600.1"/>
    </source>
</evidence>
<dbReference type="HOGENOM" id="CLU_2053034_0_0_1"/>
<organism evidence="1 2">
    <name type="scientific">Leersia perrieri</name>
    <dbReference type="NCBI Taxonomy" id="77586"/>
    <lineage>
        <taxon>Eukaryota</taxon>
        <taxon>Viridiplantae</taxon>
        <taxon>Streptophyta</taxon>
        <taxon>Embryophyta</taxon>
        <taxon>Tracheophyta</taxon>
        <taxon>Spermatophyta</taxon>
        <taxon>Magnoliopsida</taxon>
        <taxon>Liliopsida</taxon>
        <taxon>Poales</taxon>
        <taxon>Poaceae</taxon>
        <taxon>BOP clade</taxon>
        <taxon>Oryzoideae</taxon>
        <taxon>Oryzeae</taxon>
        <taxon>Oryzinae</taxon>
        <taxon>Leersia</taxon>
    </lineage>
</organism>
<reference evidence="1" key="3">
    <citation type="submission" date="2015-04" db="UniProtKB">
        <authorList>
            <consortium name="EnsemblPlants"/>
        </authorList>
    </citation>
    <scope>IDENTIFICATION</scope>
</reference>
<proteinExistence type="predicted"/>
<protein>
    <submittedName>
        <fullName evidence="1">Uncharacterized protein</fullName>
    </submittedName>
</protein>
<accession>A0A0D9X3I7</accession>
<dbReference type="EnsemblPlants" id="LPERR08G00600.1">
    <property type="protein sequence ID" value="LPERR08G00600.1"/>
    <property type="gene ID" value="LPERR08G00600"/>
</dbReference>
<keyword evidence="2" id="KW-1185">Reference proteome</keyword>
<reference evidence="1 2" key="1">
    <citation type="submission" date="2012-08" db="EMBL/GenBank/DDBJ databases">
        <title>Oryza genome evolution.</title>
        <authorList>
            <person name="Wing R.A."/>
        </authorList>
    </citation>
    <scope>NUCLEOTIDE SEQUENCE</scope>
</reference>
<reference evidence="2" key="2">
    <citation type="submission" date="2013-12" db="EMBL/GenBank/DDBJ databases">
        <authorList>
            <person name="Yu Y."/>
            <person name="Lee S."/>
            <person name="de Baynast K."/>
            <person name="Wissotski M."/>
            <person name="Liu L."/>
            <person name="Talag J."/>
            <person name="Goicoechea J."/>
            <person name="Angelova A."/>
            <person name="Jetty R."/>
            <person name="Kudrna D."/>
            <person name="Golser W."/>
            <person name="Rivera L."/>
            <person name="Zhang J."/>
            <person name="Wing R."/>
        </authorList>
    </citation>
    <scope>NUCLEOTIDE SEQUENCE</scope>
</reference>
<dbReference type="Gramene" id="LPERR08G00600.1">
    <property type="protein sequence ID" value="LPERR08G00600.1"/>
    <property type="gene ID" value="LPERR08G00600"/>
</dbReference>